<dbReference type="RefSeq" id="WP_109687555.1">
    <property type="nucleotide sequence ID" value="NZ_QGDN01000001.1"/>
</dbReference>
<feature type="domain" description="Amidohydrolase 3" evidence="2">
    <location>
        <begin position="38"/>
        <end position="510"/>
    </location>
</feature>
<dbReference type="SUPFAM" id="SSF51338">
    <property type="entry name" value="Composite domain of metallo-dependent hydrolases"/>
    <property type="match status" value="1"/>
</dbReference>
<accession>A0A2Y9C2E3</accession>
<evidence type="ECO:0000313" key="4">
    <source>
        <dbReference type="Proteomes" id="UP000250028"/>
    </source>
</evidence>
<gene>
    <name evidence="3" type="ORF">SAMN04489750_3322</name>
</gene>
<sequence length="515" mass="55182">MPTLYRHPRIWTGDPQQPWVTSLLVDGERIVSSGDVDETIDLPGELVIPGLHDAHIHTGWMARSMADVDLRPTRSLEEALARIAAHAAARPAGEWLFGGWWDMNLWTPSVWPDRWALDAVSGDHPIALSSRDGHSMWANSAALQAVGITRDTPDPEGGAIDRTPDGEPTGLLREAAGRGLEALQTTDLGGDLAVLLPRLQEHLLSLGVTAVTDIDGEDVRAAYLAMAAAGTLDIRVVKCLPVTALDVAIADGRRSGDGDDWVRTGPMKIFSDGALGSHSCDMHHGFHGDEDNQGIEVTDSDLLWELTSRTTAAGIAVTTHAIGDRANTRVLDVYERLRHMGVTLPLRIEHAQHLRPSDVPRFADLGVIASVQPTHATSDMDLADDLLGGHDVLQYPTRTLLDAGALVAFGTDAPVELPDPMATLYAAVTRQRRDGTPPDGWHPEERVTLDQAISAHTTGSWLAAGGFTAAGRLTEGQLADFVALDTDFFAADSPSAISQARAVRTVVGGVTRWSA</sequence>
<name>A0A2Y9C2E3_9MICO</name>
<dbReference type="Proteomes" id="UP000250028">
    <property type="component" value="Unassembled WGS sequence"/>
</dbReference>
<dbReference type="InterPro" id="IPR032466">
    <property type="entry name" value="Metal_Hydrolase"/>
</dbReference>
<dbReference type="Gene3D" id="3.20.20.140">
    <property type="entry name" value="Metal-dependent hydrolases"/>
    <property type="match status" value="1"/>
</dbReference>
<dbReference type="SUPFAM" id="SSF51556">
    <property type="entry name" value="Metallo-dependent hydrolases"/>
    <property type="match status" value="1"/>
</dbReference>
<dbReference type="Gene3D" id="3.10.310.70">
    <property type="match status" value="1"/>
</dbReference>
<dbReference type="Pfam" id="PF07969">
    <property type="entry name" value="Amidohydro_3"/>
    <property type="match status" value="1"/>
</dbReference>
<feature type="region of interest" description="Disordered" evidence="1">
    <location>
        <begin position="149"/>
        <end position="168"/>
    </location>
</feature>
<dbReference type="InterPro" id="IPR011059">
    <property type="entry name" value="Metal-dep_hydrolase_composite"/>
</dbReference>
<dbReference type="PANTHER" id="PTHR22642">
    <property type="entry name" value="IMIDAZOLONEPROPIONASE"/>
    <property type="match status" value="1"/>
</dbReference>
<evidence type="ECO:0000313" key="3">
    <source>
        <dbReference type="EMBL" id="SSA35943.1"/>
    </source>
</evidence>
<proteinExistence type="predicted"/>
<dbReference type="InterPro" id="IPR033932">
    <property type="entry name" value="YtcJ-like"/>
</dbReference>
<dbReference type="CDD" id="cd01300">
    <property type="entry name" value="YtcJ_like"/>
    <property type="match status" value="1"/>
</dbReference>
<organism evidence="3 4">
    <name type="scientific">Branchiibius hedensis</name>
    <dbReference type="NCBI Taxonomy" id="672460"/>
    <lineage>
        <taxon>Bacteria</taxon>
        <taxon>Bacillati</taxon>
        <taxon>Actinomycetota</taxon>
        <taxon>Actinomycetes</taxon>
        <taxon>Micrococcales</taxon>
        <taxon>Dermacoccaceae</taxon>
        <taxon>Branchiibius</taxon>
    </lineage>
</organism>
<dbReference type="OrthoDB" id="3238066at2"/>
<evidence type="ECO:0000259" key="2">
    <source>
        <dbReference type="Pfam" id="PF07969"/>
    </source>
</evidence>
<dbReference type="PANTHER" id="PTHR22642:SF2">
    <property type="entry name" value="PROTEIN LONG AFTER FAR-RED 3"/>
    <property type="match status" value="1"/>
</dbReference>
<dbReference type="Gene3D" id="2.30.40.10">
    <property type="entry name" value="Urease, subunit C, domain 1"/>
    <property type="match status" value="1"/>
</dbReference>
<dbReference type="EMBL" id="UESZ01000001">
    <property type="protein sequence ID" value="SSA35943.1"/>
    <property type="molecule type" value="Genomic_DNA"/>
</dbReference>
<reference evidence="4" key="1">
    <citation type="submission" date="2016-10" db="EMBL/GenBank/DDBJ databases">
        <authorList>
            <person name="Varghese N."/>
            <person name="Submissions S."/>
        </authorList>
    </citation>
    <scope>NUCLEOTIDE SEQUENCE [LARGE SCALE GENOMIC DNA]</scope>
    <source>
        <strain evidence="4">DSM 22951</strain>
    </source>
</reference>
<keyword evidence="4" id="KW-1185">Reference proteome</keyword>
<dbReference type="InterPro" id="IPR013108">
    <property type="entry name" value="Amidohydro_3"/>
</dbReference>
<dbReference type="GO" id="GO:0016810">
    <property type="term" value="F:hydrolase activity, acting on carbon-nitrogen (but not peptide) bonds"/>
    <property type="evidence" value="ECO:0007669"/>
    <property type="project" value="InterPro"/>
</dbReference>
<protein>
    <recommendedName>
        <fullName evidence="2">Amidohydrolase 3 domain-containing protein</fullName>
    </recommendedName>
</protein>
<evidence type="ECO:0000256" key="1">
    <source>
        <dbReference type="SAM" id="MobiDB-lite"/>
    </source>
</evidence>
<dbReference type="AlphaFoldDB" id="A0A2Y9C2E3"/>